<feature type="domain" description="Doublecortin" evidence="2">
    <location>
        <begin position="141"/>
        <end position="223"/>
    </location>
</feature>
<dbReference type="EMBL" id="CAJNOQ010000071">
    <property type="protein sequence ID" value="CAF0751314.1"/>
    <property type="molecule type" value="Genomic_DNA"/>
</dbReference>
<dbReference type="SUPFAM" id="SSF89837">
    <property type="entry name" value="Doublecortin (DC)"/>
    <property type="match status" value="2"/>
</dbReference>
<name>A0A813PC62_9BILA</name>
<feature type="compositionally biased region" description="Low complexity" evidence="1">
    <location>
        <begin position="466"/>
        <end position="478"/>
    </location>
</feature>
<dbReference type="Proteomes" id="UP000663829">
    <property type="component" value="Unassembled WGS sequence"/>
</dbReference>
<gene>
    <name evidence="3" type="ORF">GPM918_LOCUS848</name>
    <name evidence="4" type="ORF">SRO942_LOCUS848</name>
</gene>
<dbReference type="InterPro" id="IPR003533">
    <property type="entry name" value="Doublecortin_dom"/>
</dbReference>
<feature type="domain" description="Doublecortin" evidence="2">
    <location>
        <begin position="20"/>
        <end position="103"/>
    </location>
</feature>
<dbReference type="Pfam" id="PF00612">
    <property type="entry name" value="IQ"/>
    <property type="match status" value="1"/>
</dbReference>
<dbReference type="GO" id="GO:0035556">
    <property type="term" value="P:intracellular signal transduction"/>
    <property type="evidence" value="ECO:0007669"/>
    <property type="project" value="InterPro"/>
</dbReference>
<feature type="compositionally biased region" description="Basic and acidic residues" evidence="1">
    <location>
        <begin position="288"/>
        <end position="300"/>
    </location>
</feature>
<evidence type="ECO:0000313" key="4">
    <source>
        <dbReference type="EMBL" id="CAF3530957.1"/>
    </source>
</evidence>
<protein>
    <recommendedName>
        <fullName evidence="2">Doublecortin domain-containing protein</fullName>
    </recommendedName>
</protein>
<dbReference type="AlphaFoldDB" id="A0A813PC62"/>
<feature type="compositionally biased region" description="Basic and acidic residues" evidence="1">
    <location>
        <begin position="422"/>
        <end position="433"/>
    </location>
</feature>
<dbReference type="InterPro" id="IPR000048">
    <property type="entry name" value="IQ_motif_EF-hand-BS"/>
</dbReference>
<dbReference type="InterPro" id="IPR036572">
    <property type="entry name" value="Doublecortin_dom_sf"/>
</dbReference>
<evidence type="ECO:0000313" key="3">
    <source>
        <dbReference type="EMBL" id="CAF0751314.1"/>
    </source>
</evidence>
<keyword evidence="5" id="KW-1185">Reference proteome</keyword>
<organism evidence="3 5">
    <name type="scientific">Didymodactylos carnosus</name>
    <dbReference type="NCBI Taxonomy" id="1234261"/>
    <lineage>
        <taxon>Eukaryota</taxon>
        <taxon>Metazoa</taxon>
        <taxon>Spiralia</taxon>
        <taxon>Gnathifera</taxon>
        <taxon>Rotifera</taxon>
        <taxon>Eurotatoria</taxon>
        <taxon>Bdelloidea</taxon>
        <taxon>Philodinida</taxon>
        <taxon>Philodinidae</taxon>
        <taxon>Didymodactylos</taxon>
    </lineage>
</organism>
<dbReference type="PANTHER" id="PTHR23004:SF11">
    <property type="entry name" value="PROTEIN RPI-1"/>
    <property type="match status" value="1"/>
</dbReference>
<sequence length="487" mass="56078">MMMTEVEQQQPRSSILERGRAIRLLRNGDAFFQGRSFVINQRKYPKLGVFLDDASQTMRANFGAVRCIYTPKNGTRVRDISDFEDHHTYVAGGAEKFKKLHYLDIAEGKRHAKDRTSPKLPPVRRMDVEGRALKLARSENVIIYVYRNGDPLTLPSKILLVKSTLTSWESVLDEITRKVALNNTAVLKLYAMNGELITSAHQLEYNGMYVAAGKERFKRIEYPDPKTLSPNSSPKMSRKSELKRVRIPFRQKRVEEYTQYNPIPGSRRPVREEYDFFNNKPQQHRRGPPREIDLDKDDGGLYKSKGVVNHRERIREIEDTKDTKVDLPVDMKEVETVDDEQLYGTKTPRHYRNDVQEVVHQKNRQALADAHRSPARTAKSPSPTYGDTSDNQYSNQNGHQRHTNNKENYSLPPLDTGSHNNSDNEHSDRRDLVSSEAQLTKNEAATVIQAHIRGHLTRKQHKQTPTTTTNNNNNNNNNDSTVREYDD</sequence>
<feature type="region of interest" description="Disordered" evidence="1">
    <location>
        <begin position="222"/>
        <end position="241"/>
    </location>
</feature>
<dbReference type="SMART" id="SM00537">
    <property type="entry name" value="DCX"/>
    <property type="match status" value="2"/>
</dbReference>
<dbReference type="CDD" id="cd23767">
    <property type="entry name" value="IQCD"/>
    <property type="match status" value="1"/>
</dbReference>
<dbReference type="PANTHER" id="PTHR23004">
    <property type="entry name" value="DOUBLECORTIN DOMAIN CONTAINING 2"/>
    <property type="match status" value="1"/>
</dbReference>
<dbReference type="GO" id="GO:0005815">
    <property type="term" value="C:microtubule organizing center"/>
    <property type="evidence" value="ECO:0007669"/>
    <property type="project" value="TreeGrafter"/>
</dbReference>
<evidence type="ECO:0000313" key="5">
    <source>
        <dbReference type="Proteomes" id="UP000663829"/>
    </source>
</evidence>
<feature type="region of interest" description="Disordered" evidence="1">
    <location>
        <begin position="278"/>
        <end position="303"/>
    </location>
</feature>
<evidence type="ECO:0000259" key="2">
    <source>
        <dbReference type="PROSITE" id="PS50309"/>
    </source>
</evidence>
<dbReference type="Gene3D" id="1.20.5.190">
    <property type="match status" value="1"/>
</dbReference>
<dbReference type="EMBL" id="CAJOBC010000071">
    <property type="protein sequence ID" value="CAF3530957.1"/>
    <property type="molecule type" value="Genomic_DNA"/>
</dbReference>
<dbReference type="Gene3D" id="3.10.20.230">
    <property type="entry name" value="Doublecortin domain"/>
    <property type="match status" value="2"/>
</dbReference>
<dbReference type="OrthoDB" id="1738954at2759"/>
<dbReference type="PROSITE" id="PS50309">
    <property type="entry name" value="DC"/>
    <property type="match status" value="2"/>
</dbReference>
<dbReference type="PROSITE" id="PS50096">
    <property type="entry name" value="IQ"/>
    <property type="match status" value="1"/>
</dbReference>
<dbReference type="GO" id="GO:0005874">
    <property type="term" value="C:microtubule"/>
    <property type="evidence" value="ECO:0007669"/>
    <property type="project" value="TreeGrafter"/>
</dbReference>
<dbReference type="Pfam" id="PF03607">
    <property type="entry name" value="DCX"/>
    <property type="match status" value="2"/>
</dbReference>
<comment type="caution">
    <text evidence="3">The sequence shown here is derived from an EMBL/GenBank/DDBJ whole genome shotgun (WGS) entry which is preliminary data.</text>
</comment>
<feature type="compositionally biased region" description="Polar residues" evidence="1">
    <location>
        <begin position="379"/>
        <end position="398"/>
    </location>
</feature>
<evidence type="ECO:0000256" key="1">
    <source>
        <dbReference type="SAM" id="MobiDB-lite"/>
    </source>
</evidence>
<dbReference type="SMART" id="SM00015">
    <property type="entry name" value="IQ"/>
    <property type="match status" value="1"/>
</dbReference>
<accession>A0A813PC62</accession>
<dbReference type="Proteomes" id="UP000681722">
    <property type="component" value="Unassembled WGS sequence"/>
</dbReference>
<feature type="region of interest" description="Disordered" evidence="1">
    <location>
        <begin position="364"/>
        <end position="433"/>
    </location>
</feature>
<proteinExistence type="predicted"/>
<reference evidence="3" key="1">
    <citation type="submission" date="2021-02" db="EMBL/GenBank/DDBJ databases">
        <authorList>
            <person name="Nowell W R."/>
        </authorList>
    </citation>
    <scope>NUCLEOTIDE SEQUENCE</scope>
</reference>
<feature type="region of interest" description="Disordered" evidence="1">
    <location>
        <begin position="454"/>
        <end position="487"/>
    </location>
</feature>